<feature type="domain" description="Peptidase M16C associated" evidence="2">
    <location>
        <begin position="468"/>
        <end position="718"/>
    </location>
</feature>
<evidence type="ECO:0000313" key="4">
    <source>
        <dbReference type="Proteomes" id="UP000031366"/>
    </source>
</evidence>
<gene>
    <name evidence="3" type="ORF">U732_3359</name>
</gene>
<keyword evidence="4" id="KW-1185">Reference proteome</keyword>
<dbReference type="RefSeq" id="WP_039633070.1">
    <property type="nucleotide sequence ID" value="NZ_AYSO01000016.1"/>
</dbReference>
<sequence length="978" mass="113176">MQFKINEMYHGFKLLEQEKIDEIQSVARVFEHVKTGARLLHLENEDDNKLFSIGFRTTPTDSTGVAHILEHSVLCGSRKFKTKDPFADIAKSSLNTFLNAMTYTDKTIYPVSSRNHKDFMNLMDVYLDAVLYPRIYEKHDILRQEGWRYEVDPKTNKLSYKGVVYSEMQGALSSPEQVICSDIYSSLFPNTTYAFVSGGDPEEIPNLTQKDFEKFHSKFYHPSNSYIFLYGDQNLEQCLKFINEEYLNDFDRIEIPSHIENVEAFKSMVEKASQYSISEDEEEKNKAFLALSFAFEETSNAKAYLTNEILYNMLIESSASPIKEALLKAGIGECIITIDEMNMDPTKQMLFPIVVKNADSSMKDKFKEIVLRTLKELVKNDIDENQLQAAINTVEFNLREADPWRIANKGIQYNEKVLNSWIYDGNPLAHLKYEKSLNDIKEAIKDRYFENFIEKNMVKNSHCSLVVLNPKKGLENEKNKALEEKLEKYGVSLSEEDLQKLIDRNKKLQEAQVKVDTEEEKKTIPKLPMEEIDKKAEQIPQEVIKEQGITILKHHINTNKIAYINLLFDGKIIEEEYIPYLGLLGDILGELDTERKTYSELITEVYKNTGGITFKNEIYTEKNNDRVYHPKFTIKSKVISDNIPKLLELINEIITTTKFDDMNRIKQVIQEIKSKLQMRIINAGHEIAMNKAFSKFSYAQEYKNRINGASYYEFICNLEKNFEDNSDEIKNNLMKVYETIFNKNNLIVSIVGEETESQKLLSSINIILDNIKDSICEVPKFEYKQANDVEGLITASNVQYVVKGFNFAKLDYRYSGKMKVLQNILESEYLYPRVRLQGGAYGCYIDMSNDGNLAFFSYRDPNLARTIDVYNETYKFLEDVDFSKEDMENFIIGTVGRVYKPLTPDKKGEKAVGDYICNITYEDIQRERDEILNTTIEDIKSYAKMIKSGMDEHYCCVVGNEGKIKENEAIFNKISKLL</sequence>
<proteinExistence type="predicted"/>
<evidence type="ECO:0000313" key="3">
    <source>
        <dbReference type="EMBL" id="KIE46548.1"/>
    </source>
</evidence>
<dbReference type="InterPro" id="IPR055130">
    <property type="entry name" value="PreP_C"/>
</dbReference>
<dbReference type="SUPFAM" id="SSF63411">
    <property type="entry name" value="LuxS/MPP-like metallohydrolase"/>
    <property type="match status" value="4"/>
</dbReference>
<protein>
    <submittedName>
        <fullName evidence="3">Peptidase M16 inactive domain protein</fullName>
    </submittedName>
</protein>
<dbReference type="OrthoDB" id="9762027at2"/>
<dbReference type="InterPro" id="IPR011249">
    <property type="entry name" value="Metalloenz_LuxS/M16"/>
</dbReference>
<name>A0A0C1U4L9_9CLOT</name>
<accession>A0A0C1U4L9</accession>
<reference evidence="3 4" key="1">
    <citation type="journal article" date="2015" name="Infect. Genet. Evol.">
        <title>Genomic sequences of six botulinum neurotoxin-producing strains representing three clostridial species illustrate the mobility and diversity of botulinum neurotoxin genes.</title>
        <authorList>
            <person name="Smith T.J."/>
            <person name="Hill K.K."/>
            <person name="Xie G."/>
            <person name="Foley B.T."/>
            <person name="Williamson C.H."/>
            <person name="Foster J.T."/>
            <person name="Johnson S.L."/>
            <person name="Chertkov O."/>
            <person name="Teshima H."/>
            <person name="Gibbons H.S."/>
            <person name="Johnsky L.A."/>
            <person name="Karavis M.A."/>
            <person name="Smith L.A."/>
        </authorList>
    </citation>
    <scope>NUCLEOTIDE SEQUENCE [LARGE SCALE GENOMIC DNA]</scope>
    <source>
        <strain evidence="3 4">CDC 2741</strain>
    </source>
</reference>
<dbReference type="Pfam" id="PF08367">
    <property type="entry name" value="M16C_assoc"/>
    <property type="match status" value="1"/>
</dbReference>
<dbReference type="Pfam" id="PF22516">
    <property type="entry name" value="PreP_C"/>
    <property type="match status" value="1"/>
</dbReference>
<evidence type="ECO:0000256" key="1">
    <source>
        <dbReference type="SAM" id="Coils"/>
    </source>
</evidence>
<dbReference type="STRING" id="29341.RSJ17_19135"/>
<dbReference type="FunFam" id="3.30.830.10:FF:000034">
    <property type="entry name" value="presequence protease 1, chloroplastic/mitochondrial"/>
    <property type="match status" value="1"/>
</dbReference>
<dbReference type="GO" id="GO:0004222">
    <property type="term" value="F:metalloendopeptidase activity"/>
    <property type="evidence" value="ECO:0007669"/>
    <property type="project" value="TreeGrafter"/>
</dbReference>
<evidence type="ECO:0000259" key="2">
    <source>
        <dbReference type="SMART" id="SM01264"/>
    </source>
</evidence>
<dbReference type="GO" id="GO:0046872">
    <property type="term" value="F:metal ion binding"/>
    <property type="evidence" value="ECO:0007669"/>
    <property type="project" value="InterPro"/>
</dbReference>
<dbReference type="Proteomes" id="UP000031366">
    <property type="component" value="Unassembled WGS sequence"/>
</dbReference>
<comment type="caution">
    <text evidence="3">The sequence shown here is derived from an EMBL/GenBank/DDBJ whole genome shotgun (WGS) entry which is preliminary data.</text>
</comment>
<dbReference type="InterPro" id="IPR007863">
    <property type="entry name" value="Peptidase_M16_C"/>
</dbReference>
<dbReference type="SMART" id="SM01264">
    <property type="entry name" value="M16C_associated"/>
    <property type="match status" value="1"/>
</dbReference>
<dbReference type="PANTHER" id="PTHR43016:SF13">
    <property type="entry name" value="PRESEQUENCE PROTEASE, MITOCHONDRIAL"/>
    <property type="match status" value="1"/>
</dbReference>
<dbReference type="Pfam" id="PF00675">
    <property type="entry name" value="Peptidase_M16"/>
    <property type="match status" value="1"/>
</dbReference>
<dbReference type="GO" id="GO:0016485">
    <property type="term" value="P:protein processing"/>
    <property type="evidence" value="ECO:0007669"/>
    <property type="project" value="TreeGrafter"/>
</dbReference>
<feature type="coiled-coil region" evidence="1">
    <location>
        <begin position="491"/>
        <end position="521"/>
    </location>
</feature>
<dbReference type="PANTHER" id="PTHR43016">
    <property type="entry name" value="PRESEQUENCE PROTEASE"/>
    <property type="match status" value="1"/>
</dbReference>
<dbReference type="Pfam" id="PF05193">
    <property type="entry name" value="Peptidase_M16_C"/>
    <property type="match status" value="1"/>
</dbReference>
<dbReference type="AlphaFoldDB" id="A0A0C1U4L9"/>
<dbReference type="InterPro" id="IPR013578">
    <property type="entry name" value="Peptidase_M16C_assoc"/>
</dbReference>
<dbReference type="Gene3D" id="3.30.830.10">
    <property type="entry name" value="Metalloenzyme, LuxS/M16 peptidase-like"/>
    <property type="match status" value="4"/>
</dbReference>
<keyword evidence="1" id="KW-0175">Coiled coil</keyword>
<organism evidence="3 4">
    <name type="scientific">Clostridium argentinense CDC 2741</name>
    <dbReference type="NCBI Taxonomy" id="1418104"/>
    <lineage>
        <taxon>Bacteria</taxon>
        <taxon>Bacillati</taxon>
        <taxon>Bacillota</taxon>
        <taxon>Clostridia</taxon>
        <taxon>Eubacteriales</taxon>
        <taxon>Clostridiaceae</taxon>
        <taxon>Clostridium</taxon>
    </lineage>
</organism>
<dbReference type="InterPro" id="IPR011765">
    <property type="entry name" value="Pept_M16_N"/>
</dbReference>
<dbReference type="EMBL" id="AYSO01000016">
    <property type="protein sequence ID" value="KIE46548.1"/>
    <property type="molecule type" value="Genomic_DNA"/>
</dbReference>